<feature type="transmembrane region" description="Helical" evidence="1">
    <location>
        <begin position="20"/>
        <end position="40"/>
    </location>
</feature>
<evidence type="ECO:0000256" key="1">
    <source>
        <dbReference type="SAM" id="Phobius"/>
    </source>
</evidence>
<proteinExistence type="predicted"/>
<name>A0A1F4PPB9_UNCK3</name>
<keyword evidence="1" id="KW-0472">Membrane</keyword>
<keyword evidence="1" id="KW-0812">Transmembrane</keyword>
<accession>A0A1F4PPB9</accession>
<dbReference type="AlphaFoldDB" id="A0A1F4PPB9"/>
<reference evidence="2 3" key="1">
    <citation type="journal article" date="2016" name="Nat. Commun.">
        <title>Thousands of microbial genomes shed light on interconnected biogeochemical processes in an aquifer system.</title>
        <authorList>
            <person name="Anantharaman K."/>
            <person name="Brown C.T."/>
            <person name="Hug L.A."/>
            <person name="Sharon I."/>
            <person name="Castelle C.J."/>
            <person name="Probst A.J."/>
            <person name="Thomas B.C."/>
            <person name="Singh A."/>
            <person name="Wilkins M.J."/>
            <person name="Karaoz U."/>
            <person name="Brodie E.L."/>
            <person name="Williams K.H."/>
            <person name="Hubbard S.S."/>
            <person name="Banfield J.F."/>
        </authorList>
    </citation>
    <scope>NUCLEOTIDE SEQUENCE [LARGE SCALE GENOMIC DNA]</scope>
</reference>
<evidence type="ECO:0008006" key="4">
    <source>
        <dbReference type="Google" id="ProtNLM"/>
    </source>
</evidence>
<dbReference type="InterPro" id="IPR018247">
    <property type="entry name" value="EF_Hand_1_Ca_BS"/>
</dbReference>
<comment type="caution">
    <text evidence="2">The sequence shown here is derived from an EMBL/GenBank/DDBJ whole genome shotgun (WGS) entry which is preliminary data.</text>
</comment>
<dbReference type="Proteomes" id="UP000179010">
    <property type="component" value="Unassembled WGS sequence"/>
</dbReference>
<dbReference type="STRING" id="1798539.A2994_01540"/>
<evidence type="ECO:0000313" key="2">
    <source>
        <dbReference type="EMBL" id="OGB85498.1"/>
    </source>
</evidence>
<protein>
    <recommendedName>
        <fullName evidence="4">EF-hand domain-containing protein</fullName>
    </recommendedName>
</protein>
<dbReference type="PROSITE" id="PS00018">
    <property type="entry name" value="EF_HAND_1"/>
    <property type="match status" value="1"/>
</dbReference>
<sequence length="368" mass="39595">MENYNFDLGLTPAPARRKSRWLKFTAIATSIVVVAGLLVYSGGMEYMLKLLGVGASGIYEISVSNNRQLLGDAEFFVDGTQPELVGVTVFDQFSGTPADIDQSATGKGFGAAIFSSPANPELESYTDHYYVSAPIDLTLDRPLLSAVEVTDFNSADSTISYAYRSSANAAAIQLAPWQPLDVSVLNSATEEGIKTHAAIVETNIERFAQIKFIFDRVDPMQRAAVYSVSFQYKAEEAIGGGMVGEDAVEREISLIYQSVNAPANVDVDILSSASDNRVVYTEKQIDLSERISYTFATALTPGAYAAVISGPTLETQIIPFVVSALDKQIEVELGSFAYPTGQASGYDLNGDGVVNTLDLTILMGQFTQ</sequence>
<evidence type="ECO:0000313" key="3">
    <source>
        <dbReference type="Proteomes" id="UP000179010"/>
    </source>
</evidence>
<organism evidence="2 3">
    <name type="scientific">candidate division Kazan bacterium RIFCSPLOWO2_01_FULL_48_13</name>
    <dbReference type="NCBI Taxonomy" id="1798539"/>
    <lineage>
        <taxon>Bacteria</taxon>
        <taxon>Bacteria division Kazan-3B-28</taxon>
    </lineage>
</organism>
<keyword evidence="1" id="KW-1133">Transmembrane helix</keyword>
<dbReference type="EMBL" id="METE01000003">
    <property type="protein sequence ID" value="OGB85498.1"/>
    <property type="molecule type" value="Genomic_DNA"/>
</dbReference>
<gene>
    <name evidence="2" type="ORF">A2994_01540</name>
</gene>